<dbReference type="PANTHER" id="PTHR32294">
    <property type="entry name" value="DNA POLYMERASE III SUBUNIT ALPHA"/>
    <property type="match status" value="1"/>
</dbReference>
<dbReference type="AlphaFoldDB" id="X0XAE9"/>
<dbReference type="InterPro" id="IPR016195">
    <property type="entry name" value="Pol/histidinol_Pase-like"/>
</dbReference>
<feature type="domain" description="PHP" evidence="1">
    <location>
        <begin position="1"/>
        <end position="87"/>
    </location>
</feature>
<proteinExistence type="predicted"/>
<comment type="caution">
    <text evidence="2">The sequence shown here is derived from an EMBL/GenBank/DDBJ whole genome shotgun (WGS) entry which is preliminary data.</text>
</comment>
<evidence type="ECO:0000313" key="2">
    <source>
        <dbReference type="EMBL" id="GAG33643.1"/>
    </source>
</evidence>
<dbReference type="Gene3D" id="3.20.20.140">
    <property type="entry name" value="Metal-dependent hydrolases"/>
    <property type="match status" value="1"/>
</dbReference>
<dbReference type="GO" id="GO:0008408">
    <property type="term" value="F:3'-5' exonuclease activity"/>
    <property type="evidence" value="ECO:0007669"/>
    <property type="project" value="InterPro"/>
</dbReference>
<name>X0XAE9_9ZZZZ</name>
<gene>
    <name evidence="2" type="ORF">S01H1_70448</name>
</gene>
<dbReference type="SUPFAM" id="SSF89550">
    <property type="entry name" value="PHP domain-like"/>
    <property type="match status" value="1"/>
</dbReference>
<evidence type="ECO:0000259" key="1">
    <source>
        <dbReference type="Pfam" id="PF02811"/>
    </source>
</evidence>
<organism evidence="2">
    <name type="scientific">marine sediment metagenome</name>
    <dbReference type="NCBI Taxonomy" id="412755"/>
    <lineage>
        <taxon>unclassified sequences</taxon>
        <taxon>metagenomes</taxon>
        <taxon>ecological metagenomes</taxon>
    </lineage>
</organism>
<accession>X0XAE9</accession>
<protein>
    <recommendedName>
        <fullName evidence="1">PHP domain-containing protein</fullName>
    </recommendedName>
</protein>
<dbReference type="GO" id="GO:0006260">
    <property type="term" value="P:DNA replication"/>
    <property type="evidence" value="ECO:0007669"/>
    <property type="project" value="InterPro"/>
</dbReference>
<feature type="non-terminal residue" evidence="2">
    <location>
        <position position="246"/>
    </location>
</feature>
<sequence>LASNDVGYHNLVKLVSMGYLEGFYHRPRIDKDILAKHSEGLIGLSGCLSSEISQHLLAGADAAALESVGQFSEMFGKDRFYLEVMEHGIPEQRRANQGILRIREKTGLRLAATNDAHYLHKDDHQAHDVLLCIGSGKKVHEADRLRFDGSEFYLKSPEEMAALFPDHPEALHSTVQIAEMCDFTLKGVDSLPAFDVPPGFTIESYFEKVTRDGFARRRQTLDPLADAGRLRHELKDYEERLEKEIG</sequence>
<reference evidence="2" key="1">
    <citation type="journal article" date="2014" name="Front. Microbiol.">
        <title>High frequency of phylogenetically diverse reductive dehalogenase-homologous genes in deep subseafloor sedimentary metagenomes.</title>
        <authorList>
            <person name="Kawai M."/>
            <person name="Futagami T."/>
            <person name="Toyoda A."/>
            <person name="Takaki Y."/>
            <person name="Nishi S."/>
            <person name="Hori S."/>
            <person name="Arai W."/>
            <person name="Tsubouchi T."/>
            <person name="Morono Y."/>
            <person name="Uchiyama I."/>
            <person name="Ito T."/>
            <person name="Fujiyama A."/>
            <person name="Inagaki F."/>
            <person name="Takami H."/>
        </authorList>
    </citation>
    <scope>NUCLEOTIDE SEQUENCE</scope>
    <source>
        <strain evidence="2">Expedition CK06-06</strain>
    </source>
</reference>
<dbReference type="InterPro" id="IPR004805">
    <property type="entry name" value="DnaE2/DnaE/PolC"/>
</dbReference>
<dbReference type="EMBL" id="BARS01046852">
    <property type="protein sequence ID" value="GAG33643.1"/>
    <property type="molecule type" value="Genomic_DNA"/>
</dbReference>
<feature type="non-terminal residue" evidence="2">
    <location>
        <position position="1"/>
    </location>
</feature>
<dbReference type="Pfam" id="PF02811">
    <property type="entry name" value="PHP"/>
    <property type="match status" value="1"/>
</dbReference>
<dbReference type="PANTHER" id="PTHR32294:SF0">
    <property type="entry name" value="DNA POLYMERASE III SUBUNIT ALPHA"/>
    <property type="match status" value="1"/>
</dbReference>
<dbReference type="InterPro" id="IPR004013">
    <property type="entry name" value="PHP_dom"/>
</dbReference>